<keyword evidence="5" id="KW-1133">Transmembrane helix</keyword>
<dbReference type="GO" id="GO:0009897">
    <property type="term" value="C:external side of plasma membrane"/>
    <property type="evidence" value="ECO:0007669"/>
    <property type="project" value="TreeGrafter"/>
</dbReference>
<dbReference type="SMART" id="SM00409">
    <property type="entry name" value="IG"/>
    <property type="match status" value="7"/>
</dbReference>
<dbReference type="InterPro" id="IPR036179">
    <property type="entry name" value="Ig-like_dom_sf"/>
</dbReference>
<feature type="region of interest" description="Disordered" evidence="11">
    <location>
        <begin position="325"/>
        <end position="351"/>
    </location>
</feature>
<keyword evidence="8" id="KW-0675">Receptor</keyword>
<evidence type="ECO:0000256" key="8">
    <source>
        <dbReference type="ARBA" id="ARBA00023170"/>
    </source>
</evidence>
<feature type="signal peptide" evidence="12">
    <location>
        <begin position="1"/>
        <end position="16"/>
    </location>
</feature>
<name>A0A669EC76_ORENI</name>
<keyword evidence="9" id="KW-0325">Glycoprotein</keyword>
<dbReference type="SMART" id="SM00406">
    <property type="entry name" value="IGv"/>
    <property type="match status" value="6"/>
</dbReference>
<dbReference type="InterPro" id="IPR013106">
    <property type="entry name" value="Ig_V-set"/>
</dbReference>
<dbReference type="InterPro" id="IPR003598">
    <property type="entry name" value="Ig_sub2"/>
</dbReference>
<evidence type="ECO:0000256" key="2">
    <source>
        <dbReference type="ARBA" id="ARBA00022475"/>
    </source>
</evidence>
<dbReference type="PROSITE" id="PS50835">
    <property type="entry name" value="IG_LIKE"/>
    <property type="match status" value="6"/>
</dbReference>
<keyword evidence="6" id="KW-0472">Membrane</keyword>
<dbReference type="GO" id="GO:0031295">
    <property type="term" value="P:T cell costimulation"/>
    <property type="evidence" value="ECO:0007669"/>
    <property type="project" value="TreeGrafter"/>
</dbReference>
<feature type="domain" description="Ig-like" evidence="13">
    <location>
        <begin position="165"/>
        <end position="273"/>
    </location>
</feature>
<reference evidence="14" key="1">
    <citation type="submission" date="2025-08" db="UniProtKB">
        <authorList>
            <consortium name="Ensembl"/>
        </authorList>
    </citation>
    <scope>IDENTIFICATION</scope>
</reference>
<dbReference type="Gene3D" id="2.60.40.10">
    <property type="entry name" value="Immunoglobulins"/>
    <property type="match status" value="7"/>
</dbReference>
<dbReference type="GO" id="GO:0007166">
    <property type="term" value="P:cell surface receptor signaling pathway"/>
    <property type="evidence" value="ECO:0007669"/>
    <property type="project" value="TreeGrafter"/>
</dbReference>
<dbReference type="Proteomes" id="UP000005207">
    <property type="component" value="Unplaced"/>
</dbReference>
<keyword evidence="7" id="KW-1015">Disulfide bond</keyword>
<keyword evidence="3" id="KW-0812">Transmembrane</keyword>
<keyword evidence="15" id="KW-1185">Reference proteome</keyword>
<evidence type="ECO:0000256" key="11">
    <source>
        <dbReference type="SAM" id="MobiDB-lite"/>
    </source>
</evidence>
<dbReference type="Pfam" id="PF07686">
    <property type="entry name" value="V-set"/>
    <property type="match status" value="7"/>
</dbReference>
<gene>
    <name evidence="14" type="primary">LOC102077255</name>
</gene>
<reference evidence="14" key="2">
    <citation type="submission" date="2025-09" db="UniProtKB">
        <authorList>
            <consortium name="Ensembl"/>
        </authorList>
    </citation>
    <scope>IDENTIFICATION</scope>
</reference>
<dbReference type="CDD" id="cd00096">
    <property type="entry name" value="Ig"/>
    <property type="match status" value="1"/>
</dbReference>
<dbReference type="GO" id="GO:0042130">
    <property type="term" value="P:negative regulation of T cell proliferation"/>
    <property type="evidence" value="ECO:0007669"/>
    <property type="project" value="TreeGrafter"/>
</dbReference>
<dbReference type="SMART" id="SM00408">
    <property type="entry name" value="IGc2"/>
    <property type="match status" value="6"/>
</dbReference>
<evidence type="ECO:0000313" key="14">
    <source>
        <dbReference type="Ensembl" id="ENSONIP00000070610.1"/>
    </source>
</evidence>
<evidence type="ECO:0000256" key="4">
    <source>
        <dbReference type="ARBA" id="ARBA00022729"/>
    </source>
</evidence>
<feature type="domain" description="Ig-like" evidence="13">
    <location>
        <begin position="281"/>
        <end position="390"/>
    </location>
</feature>
<keyword evidence="2" id="KW-1003">Cell membrane</keyword>
<dbReference type="PANTHER" id="PTHR25466">
    <property type="entry name" value="T-LYMPHOCYTE ACTIVATION ANTIGEN"/>
    <property type="match status" value="1"/>
</dbReference>
<dbReference type="InterPro" id="IPR003599">
    <property type="entry name" value="Ig_sub"/>
</dbReference>
<evidence type="ECO:0000256" key="1">
    <source>
        <dbReference type="ARBA" id="ARBA00004251"/>
    </source>
</evidence>
<feature type="chain" id="PRO_5025467019" evidence="12">
    <location>
        <begin position="17"/>
        <end position="909"/>
    </location>
</feature>
<evidence type="ECO:0000313" key="15">
    <source>
        <dbReference type="Proteomes" id="UP000005207"/>
    </source>
</evidence>
<dbReference type="GO" id="GO:0006955">
    <property type="term" value="P:immune response"/>
    <property type="evidence" value="ECO:0007669"/>
    <property type="project" value="TreeGrafter"/>
</dbReference>
<dbReference type="Ensembl" id="ENSONIT00000049956.1">
    <property type="protein sequence ID" value="ENSONIP00000070610.1"/>
    <property type="gene ID" value="ENSONIG00000038844.1"/>
</dbReference>
<organism evidence="14 15">
    <name type="scientific">Oreochromis niloticus</name>
    <name type="common">Nile tilapia</name>
    <name type="synonym">Tilapia nilotica</name>
    <dbReference type="NCBI Taxonomy" id="8128"/>
    <lineage>
        <taxon>Eukaryota</taxon>
        <taxon>Metazoa</taxon>
        <taxon>Chordata</taxon>
        <taxon>Craniata</taxon>
        <taxon>Vertebrata</taxon>
        <taxon>Euteleostomi</taxon>
        <taxon>Actinopterygii</taxon>
        <taxon>Neopterygii</taxon>
        <taxon>Teleostei</taxon>
        <taxon>Neoteleostei</taxon>
        <taxon>Acanthomorphata</taxon>
        <taxon>Ovalentaria</taxon>
        <taxon>Cichlomorphae</taxon>
        <taxon>Cichliformes</taxon>
        <taxon>Cichlidae</taxon>
        <taxon>African cichlids</taxon>
        <taxon>Pseudocrenilabrinae</taxon>
        <taxon>Oreochromini</taxon>
        <taxon>Oreochromis</taxon>
    </lineage>
</organism>
<dbReference type="GeneTree" id="ENSGT00940000168410"/>
<dbReference type="InterPro" id="IPR007110">
    <property type="entry name" value="Ig-like_dom"/>
</dbReference>
<evidence type="ECO:0000256" key="9">
    <source>
        <dbReference type="ARBA" id="ARBA00023180"/>
    </source>
</evidence>
<evidence type="ECO:0000259" key="13">
    <source>
        <dbReference type="PROSITE" id="PS50835"/>
    </source>
</evidence>
<dbReference type="SUPFAM" id="SSF48726">
    <property type="entry name" value="Immunoglobulin"/>
    <property type="match status" value="7"/>
</dbReference>
<proteinExistence type="predicted"/>
<feature type="compositionally biased region" description="Basic and acidic residues" evidence="11">
    <location>
        <begin position="335"/>
        <end position="346"/>
    </location>
</feature>
<accession>A0A669EC76</accession>
<feature type="domain" description="Ig-like" evidence="13">
    <location>
        <begin position="8"/>
        <end position="115"/>
    </location>
</feature>
<dbReference type="GO" id="GO:0071222">
    <property type="term" value="P:cellular response to lipopolysaccharide"/>
    <property type="evidence" value="ECO:0007669"/>
    <property type="project" value="TreeGrafter"/>
</dbReference>
<dbReference type="InterPro" id="IPR013783">
    <property type="entry name" value="Ig-like_fold"/>
</dbReference>
<evidence type="ECO:0000256" key="3">
    <source>
        <dbReference type="ARBA" id="ARBA00022692"/>
    </source>
</evidence>
<keyword evidence="10" id="KW-0393">Immunoglobulin domain</keyword>
<dbReference type="PANTHER" id="PTHR25466:SF14">
    <property type="entry name" value="BUTYROPHILIN SUBFAMILY 2 MEMBER A2-LIKE-RELATED"/>
    <property type="match status" value="1"/>
</dbReference>
<dbReference type="FunCoup" id="A0A669EC76">
    <property type="interactions" value="18"/>
</dbReference>
<feature type="domain" description="Ig-like" evidence="13">
    <location>
        <begin position="678"/>
        <end position="842"/>
    </location>
</feature>
<feature type="domain" description="Ig-like" evidence="13">
    <location>
        <begin position="510"/>
        <end position="618"/>
    </location>
</feature>
<dbReference type="GO" id="GO:0042102">
    <property type="term" value="P:positive regulation of T cell proliferation"/>
    <property type="evidence" value="ECO:0007669"/>
    <property type="project" value="TreeGrafter"/>
</dbReference>
<dbReference type="InParanoid" id="A0A669EC76"/>
<evidence type="ECO:0000256" key="12">
    <source>
        <dbReference type="SAM" id="SignalP"/>
    </source>
</evidence>
<keyword evidence="4 12" id="KW-0732">Signal</keyword>
<evidence type="ECO:0000256" key="10">
    <source>
        <dbReference type="ARBA" id="ARBA00023319"/>
    </source>
</evidence>
<comment type="subcellular location">
    <subcellularLocation>
        <location evidence="1">Cell membrane</location>
        <topology evidence="1">Single-pass type I membrane protein</topology>
    </subcellularLocation>
</comment>
<protein>
    <submittedName>
        <fullName evidence="14">Muscle M-line assembly protein unc-89</fullName>
    </submittedName>
</protein>
<feature type="domain" description="Ig-like" evidence="13">
    <location>
        <begin position="396"/>
        <end position="506"/>
    </location>
</feature>
<dbReference type="AlphaFoldDB" id="A0A669EC76"/>
<evidence type="ECO:0000256" key="6">
    <source>
        <dbReference type="ARBA" id="ARBA00023136"/>
    </source>
</evidence>
<evidence type="ECO:0000256" key="5">
    <source>
        <dbReference type="ARBA" id="ARBA00022989"/>
    </source>
</evidence>
<dbReference type="InterPro" id="IPR051713">
    <property type="entry name" value="T-cell_Activation_Regulation"/>
</dbReference>
<sequence>MLMFLLLAFVSQHASGVEVEQGVESVLLPCQVPVNVSMSSTAAVWDQEELTKPMVHGRVKSGDDLSLQNDRYTNRTSMRADALQTGDLSLTLRNPTVSDSGTYTCTARKQGQELSRTEVQLKVTEAPPVWPKVLSGVLGTLLLLTLLCGLCVYFEHKRMKQSEVPQSEFVEVTQGVKSVLLPFKTTPDLSEDVTVEWTRTQPKLMTVHVYESGNNQPHKQDQGYRGRTEMKEDPLRTGDFSLTLKDFYLTDSGRYTCTVYNKDGNVLLQKSVTLAVRVPPPEWVEVLVVTEGEESALLPFKTTPDLPQDVTVEWTLTEPKPMKVHVYESGNNQPDKQDQDYRGRTEMDEDPLNTKDLSLTLKDLHLTDSGVYTCTVYNKDGLMLLQKSVTLNVRVPQTKMLEVTQGERSVLLPFKTTPGLPQDVTVEWALTQPKSMKVHVYESGNNQPEKQDQDYRGRTEMNEDRVKNKDLSLTLKNLRFTDRGVYTCTVYNKDGHMLLHKSLILSVRVSQTEMVEVTQGETSVLLPFTTTPDLPEDVTVEWTLTEPQQMKVHVYESGNNQPDKQDQDYRGRTEMNKDPLTAKDLSLTLKDLCLTDCGVYTCTVYNKDGLMLLQKSVILSVRDVGMQMVVTQGLKFVMLPFKIPRDLPQGTTVEWRHNSVKVYKCKLIVISCCTEHQPRRDRAEMDGYPLTTGDFSLTLRDPHLTDSGVYTCTVNNTYRDILLQKVVTLSVRDNEVGVLEVTQGERSVLLPFQTTADLRQGVRVEWTRSDSKHTKVCVFQKSQSQADKQHQGYRGRAEMDEDALRTGDLSLTLKDLRLTDSGVYTCTVYNKDGHMLLQRVVTLSVRATLKGAMADMLARLRRRRRAPKSEIKVEKRYVCRVTVVSVFTCEVTMVTAAGPVQMSSVSEDV</sequence>
<evidence type="ECO:0000256" key="7">
    <source>
        <dbReference type="ARBA" id="ARBA00023157"/>
    </source>
</evidence>